<proteinExistence type="predicted"/>
<dbReference type="RefSeq" id="WP_123861599.1">
    <property type="nucleotide sequence ID" value="NZ_CP033930.1"/>
</dbReference>
<protein>
    <recommendedName>
        <fullName evidence="3">DUF4868 domain-containing protein</fullName>
    </recommendedName>
</protein>
<gene>
    <name evidence="1" type="ORF">EG352_07530</name>
</gene>
<evidence type="ECO:0000313" key="2">
    <source>
        <dbReference type="Proteomes" id="UP000269015"/>
    </source>
</evidence>
<name>A0AAD0YV57_CHRID</name>
<evidence type="ECO:0008006" key="3">
    <source>
        <dbReference type="Google" id="ProtNLM"/>
    </source>
</evidence>
<dbReference type="Proteomes" id="UP000269015">
    <property type="component" value="Chromosome"/>
</dbReference>
<dbReference type="EMBL" id="CP033930">
    <property type="protein sequence ID" value="AZB17628.1"/>
    <property type="molecule type" value="Genomic_DNA"/>
</dbReference>
<reference evidence="1 2" key="1">
    <citation type="submission" date="2018-11" db="EMBL/GenBank/DDBJ databases">
        <title>Proposal to divide the Flavobacteriaceae and reorganize its genera based on Amino Acid Identity values calculated from whole genome sequences.</title>
        <authorList>
            <person name="Nicholson A.C."/>
            <person name="Gulvik C.A."/>
            <person name="Whitney A.M."/>
            <person name="Humrighouse B.W."/>
            <person name="Bell M."/>
            <person name="Holmes B."/>
            <person name="Steigerwalt A.G."/>
            <person name="Villarma A."/>
            <person name="Sheth M."/>
            <person name="Batra D."/>
            <person name="Pryor J."/>
            <person name="Bernardet J.-F."/>
            <person name="Hugo C."/>
            <person name="Kampfer P."/>
            <person name="Newman J."/>
            <person name="McQuiston J.R."/>
        </authorList>
    </citation>
    <scope>NUCLEOTIDE SEQUENCE [LARGE SCALE GENOMIC DNA]</scope>
    <source>
        <strain evidence="1 2">H5559</strain>
    </source>
</reference>
<organism evidence="1 2">
    <name type="scientific">Chryseobacterium indologenes</name>
    <name type="common">Flavobacterium indologenes</name>
    <dbReference type="NCBI Taxonomy" id="253"/>
    <lineage>
        <taxon>Bacteria</taxon>
        <taxon>Pseudomonadati</taxon>
        <taxon>Bacteroidota</taxon>
        <taxon>Flavobacteriia</taxon>
        <taxon>Flavobacteriales</taxon>
        <taxon>Weeksellaceae</taxon>
        <taxon>Chryseobacterium group</taxon>
        <taxon>Chryseobacterium</taxon>
    </lineage>
</organism>
<evidence type="ECO:0000313" key="1">
    <source>
        <dbReference type="EMBL" id="AZB17628.1"/>
    </source>
</evidence>
<accession>A0AAD0YV57</accession>
<sequence length="320" mass="37711">MRSQLHQLELVYFPISNQEAEYVKDNPEVQELISQSNLYFIGQKPETYFEFASAEEIESAFHNERKLTFNVICGNKKSQCVLDMNMLCDYYKVPVDEIDIEIGRKVITIIRMDRDKPEVFEWFFTEKLIFERSREKKTFILELDDFLDFFTYNLHYVGISKNQTSFERLIVKPHDTRLRILTNEHPLNFGSRVTDEIILFFFRVKSQEIKQYLSEEDWNELGENELEDPKRIIADAEKAFVSVINTSYNRVKFNGYPVSMDGLSGSKVNRLSYAIDENITFITDSVSLVNKRNSLFQMEAYSDFISIDFDDNTVKLHKAE</sequence>
<dbReference type="AlphaFoldDB" id="A0AAD0YV57"/>